<sequence length="145" mass="16460">MGSLPLYLVPDSQSVMLESIRVLGNLTRDKSVRDLISDMRIDEILLTLLDSKHVELVYAVCGVLVNVTMEPGGQCIHVFKNNNGVKKLLDVLSHFSRQDWLLSSLACKVLWNYSEGMTNINEHYTEEEVITLFHLLEEYLGSIVH</sequence>
<protein>
    <recommendedName>
        <fullName evidence="2">Armadillo repeat-containing domain-containing protein</fullName>
    </recommendedName>
</protein>
<dbReference type="InParanoid" id="A0A1X7SH53"/>
<proteinExistence type="predicted"/>
<dbReference type="eggNOG" id="KOG1048">
    <property type="taxonomic scope" value="Eukaryota"/>
</dbReference>
<dbReference type="STRING" id="400682.A0A1X7SH53"/>
<dbReference type="GO" id="GO:0044782">
    <property type="term" value="P:cilium organization"/>
    <property type="evidence" value="ECO:0007669"/>
    <property type="project" value="TreeGrafter"/>
</dbReference>
<organism evidence="1">
    <name type="scientific">Amphimedon queenslandica</name>
    <name type="common">Sponge</name>
    <dbReference type="NCBI Taxonomy" id="400682"/>
    <lineage>
        <taxon>Eukaryota</taxon>
        <taxon>Metazoa</taxon>
        <taxon>Porifera</taxon>
        <taxon>Demospongiae</taxon>
        <taxon>Heteroscleromorpha</taxon>
        <taxon>Haplosclerida</taxon>
        <taxon>Niphatidae</taxon>
        <taxon>Amphimedon</taxon>
    </lineage>
</organism>
<dbReference type="AlphaFoldDB" id="A0A1X7SH53"/>
<dbReference type="InterPro" id="IPR016024">
    <property type="entry name" value="ARM-type_fold"/>
</dbReference>
<evidence type="ECO:0008006" key="2">
    <source>
        <dbReference type="Google" id="ProtNLM"/>
    </source>
</evidence>
<dbReference type="InterPro" id="IPR038905">
    <property type="entry name" value="ARMC2"/>
</dbReference>
<dbReference type="SUPFAM" id="SSF48371">
    <property type="entry name" value="ARM repeat"/>
    <property type="match status" value="1"/>
</dbReference>
<dbReference type="PANTHER" id="PTHR21356">
    <property type="entry name" value="ARMADILLO REPEAT CONTAINING 2"/>
    <property type="match status" value="1"/>
</dbReference>
<name>A0A1X7SH53_AMPQE</name>
<dbReference type="EnsemblMetazoa" id="Aqu2.1.01382_001">
    <property type="protein sequence ID" value="Aqu2.1.01382_001"/>
    <property type="gene ID" value="Aqu2.1.01382"/>
</dbReference>
<dbReference type="InterPro" id="IPR011989">
    <property type="entry name" value="ARM-like"/>
</dbReference>
<dbReference type="PANTHER" id="PTHR21356:SF1">
    <property type="entry name" value="ARMADILLO REPEAT-CONTAINING PROTEIN 2"/>
    <property type="match status" value="1"/>
</dbReference>
<accession>A0A1X7SH53</accession>
<reference evidence="1" key="1">
    <citation type="submission" date="2017-05" db="UniProtKB">
        <authorList>
            <consortium name="EnsemblMetazoa"/>
        </authorList>
    </citation>
    <scope>IDENTIFICATION</scope>
</reference>
<dbReference type="OrthoDB" id="247006at2759"/>
<evidence type="ECO:0000313" key="1">
    <source>
        <dbReference type="EnsemblMetazoa" id="Aqu2.1.01382_001"/>
    </source>
</evidence>
<dbReference type="Gene3D" id="1.25.10.10">
    <property type="entry name" value="Leucine-rich Repeat Variant"/>
    <property type="match status" value="1"/>
</dbReference>